<evidence type="ECO:0000256" key="1">
    <source>
        <dbReference type="ARBA" id="ARBA00004442"/>
    </source>
</evidence>
<dbReference type="Proteomes" id="UP000185003">
    <property type="component" value="Unassembled WGS sequence"/>
</dbReference>
<keyword evidence="4" id="KW-0472">Membrane</keyword>
<dbReference type="InterPro" id="IPR033985">
    <property type="entry name" value="SusD-like_N"/>
</dbReference>
<sequence length="610" mass="68936">MNKHKYLLLLCAGILLSCSKYLDKKPDNLLTEDQIWQTRANAEAYLNNIYYTVYNGMDGGDYATVGASDESSVSISTVNVRQMVSGNWSVSSGYFYNWGAYYTALRKSFIFEQNIDKVPAVQLSNDLKAQYKAENLFLRGYFYWMLLKQYGPYVKVTGLIEQDADFNKYPRAPFDTCVTYINQLMDQAMQGLPAAWSSSSNLGRPTKGSCMAIKVKAAVLAASPLWNGNPSFANFKNQDGTALAPATADVNKWKIAADAAKRLIDSGQYKLFTNLDNGGTTFNPYESVRDVHLTNWNDEIIFANVGWSRWGWTKCASPGPGAYNMYNATQNLVDAFSMINGRTIDDPASNYVETGFAPANSTATWGGHRKGEWNMYANREPRFYANIMYNARPVVPAQTVDDKNYYSSDNNIDGTGRVEFYYNGKSGQKSSGSNNITGYLPLKRISPNSNIRQDNVTFHGPYILIRYAEILLDYVEALNEYDPNNADIVKYLNMIRTRAGIPGIETVYPDAVGNTAKMREHILRERQVELCFESDRYSTLVRRLLLGLPKYTAIYGMDVNANDNGTGFSFTGFYNRKLFQQRFWDNKMYLFPIQLGDIERDRALVQNPGW</sequence>
<evidence type="ECO:0000256" key="3">
    <source>
        <dbReference type="ARBA" id="ARBA00022729"/>
    </source>
</evidence>
<evidence type="ECO:0000313" key="8">
    <source>
        <dbReference type="EMBL" id="SIO14878.1"/>
    </source>
</evidence>
<dbReference type="InterPro" id="IPR012944">
    <property type="entry name" value="SusD_RagB_dom"/>
</dbReference>
<comment type="similarity">
    <text evidence="2">Belongs to the SusD family.</text>
</comment>
<keyword evidence="3" id="KW-0732">Signal</keyword>
<feature type="domain" description="RagB/SusD" evidence="6">
    <location>
        <begin position="320"/>
        <end position="610"/>
    </location>
</feature>
<evidence type="ECO:0000259" key="6">
    <source>
        <dbReference type="Pfam" id="PF07980"/>
    </source>
</evidence>
<dbReference type="Pfam" id="PF07980">
    <property type="entry name" value="SusD_RagB"/>
    <property type="match status" value="1"/>
</dbReference>
<reference evidence="8 9" key="1">
    <citation type="submission" date="2016-11" db="EMBL/GenBank/DDBJ databases">
        <authorList>
            <person name="Jaros S."/>
            <person name="Januszkiewicz K."/>
            <person name="Wedrychowicz H."/>
        </authorList>
    </citation>
    <scope>NUCLEOTIDE SEQUENCE [LARGE SCALE GENOMIC DNA]</scope>
    <source>
        <strain evidence="8 9">DSM 24787</strain>
    </source>
</reference>
<dbReference type="SUPFAM" id="SSF48452">
    <property type="entry name" value="TPR-like"/>
    <property type="match status" value="1"/>
</dbReference>
<dbReference type="EMBL" id="FSRA01000001">
    <property type="protein sequence ID" value="SIO14878.1"/>
    <property type="molecule type" value="Genomic_DNA"/>
</dbReference>
<feature type="domain" description="SusD-like N-terminal" evidence="7">
    <location>
        <begin position="20"/>
        <end position="212"/>
    </location>
</feature>
<dbReference type="STRING" id="536979.SAMN04488055_3181"/>
<protein>
    <submittedName>
        <fullName evidence="8">Starch-binding associating with outer membrane</fullName>
    </submittedName>
</protein>
<proteinExistence type="inferred from homology"/>
<accession>A0A1N6H4Y6</accession>
<evidence type="ECO:0000256" key="2">
    <source>
        <dbReference type="ARBA" id="ARBA00006275"/>
    </source>
</evidence>
<dbReference type="OrthoDB" id="608091at2"/>
<dbReference type="AlphaFoldDB" id="A0A1N6H4Y6"/>
<organism evidence="8 9">
    <name type="scientific">Chitinophaga niabensis</name>
    <dbReference type="NCBI Taxonomy" id="536979"/>
    <lineage>
        <taxon>Bacteria</taxon>
        <taxon>Pseudomonadati</taxon>
        <taxon>Bacteroidota</taxon>
        <taxon>Chitinophagia</taxon>
        <taxon>Chitinophagales</taxon>
        <taxon>Chitinophagaceae</taxon>
        <taxon>Chitinophaga</taxon>
    </lineage>
</organism>
<dbReference type="Gene3D" id="1.25.40.390">
    <property type="match status" value="1"/>
</dbReference>
<dbReference type="PROSITE" id="PS51257">
    <property type="entry name" value="PROKAR_LIPOPROTEIN"/>
    <property type="match status" value="1"/>
</dbReference>
<evidence type="ECO:0000256" key="4">
    <source>
        <dbReference type="ARBA" id="ARBA00023136"/>
    </source>
</evidence>
<keyword evidence="5" id="KW-0998">Cell outer membrane</keyword>
<evidence type="ECO:0000313" key="9">
    <source>
        <dbReference type="Proteomes" id="UP000185003"/>
    </source>
</evidence>
<comment type="subcellular location">
    <subcellularLocation>
        <location evidence="1">Cell outer membrane</location>
    </subcellularLocation>
</comment>
<keyword evidence="9" id="KW-1185">Reference proteome</keyword>
<dbReference type="GO" id="GO:0009279">
    <property type="term" value="C:cell outer membrane"/>
    <property type="evidence" value="ECO:0007669"/>
    <property type="project" value="UniProtKB-SubCell"/>
</dbReference>
<dbReference type="Pfam" id="PF14322">
    <property type="entry name" value="SusD-like_3"/>
    <property type="match status" value="1"/>
</dbReference>
<evidence type="ECO:0000259" key="7">
    <source>
        <dbReference type="Pfam" id="PF14322"/>
    </source>
</evidence>
<name>A0A1N6H4Y6_9BACT</name>
<evidence type="ECO:0000256" key="5">
    <source>
        <dbReference type="ARBA" id="ARBA00023237"/>
    </source>
</evidence>
<dbReference type="RefSeq" id="WP_074240163.1">
    <property type="nucleotide sequence ID" value="NZ_FSRA01000001.1"/>
</dbReference>
<dbReference type="InterPro" id="IPR011990">
    <property type="entry name" value="TPR-like_helical_dom_sf"/>
</dbReference>
<gene>
    <name evidence="8" type="ORF">SAMN04488055_3181</name>
</gene>